<feature type="transmembrane region" description="Helical" evidence="1">
    <location>
        <begin position="21"/>
        <end position="46"/>
    </location>
</feature>
<evidence type="ECO:0000313" key="3">
    <source>
        <dbReference type="Proteomes" id="UP000067434"/>
    </source>
</evidence>
<keyword evidence="3" id="KW-1185">Reference proteome</keyword>
<gene>
    <name evidence="2" type="ORF">MA03_03110</name>
</gene>
<keyword evidence="1" id="KW-1133">Transmembrane helix</keyword>
<dbReference type="GeneID" id="25401187"/>
<dbReference type="Proteomes" id="UP000067434">
    <property type="component" value="Chromosome"/>
</dbReference>
<dbReference type="GO" id="GO:0016787">
    <property type="term" value="F:hydrolase activity"/>
    <property type="evidence" value="ECO:0007669"/>
    <property type="project" value="UniProtKB-KW"/>
</dbReference>
<sequence>MPFTPYHLGPGLALGLPLRRWLHLPTFLLASIAVDIEPLLVFIFGLDYPLHGYLHTFLAAFLYGLLLGHIMLLLEKSFAPLYKLLLLEAGEQTSARAFYAAGVIGTELHVLLDAPLYSDIKPFFPLTINPLYNPTLTPLIYELCVAAWLLGILFYGIIVVATILRKLRKD</sequence>
<dbReference type="OrthoDB" id="271811at2157"/>
<keyword evidence="1" id="KW-0812">Transmembrane</keyword>
<dbReference type="STRING" id="1550241.MA03_03110"/>
<dbReference type="PATRIC" id="fig|1550241.5.peg.659"/>
<proteinExistence type="predicted"/>
<dbReference type="AlphaFoldDB" id="A0A0F7FI66"/>
<dbReference type="KEGG" id="thf:MA03_03110"/>
<keyword evidence="1" id="KW-0472">Membrane</keyword>
<organism evidence="2 3">
    <name type="scientific">Infirmifilum uzonense</name>
    <dbReference type="NCBI Taxonomy" id="1550241"/>
    <lineage>
        <taxon>Archaea</taxon>
        <taxon>Thermoproteota</taxon>
        <taxon>Thermoprotei</taxon>
        <taxon>Thermofilales</taxon>
        <taxon>Thermofilaceae</taxon>
        <taxon>Infirmifilum</taxon>
    </lineage>
</organism>
<dbReference type="EMBL" id="CP009961">
    <property type="protein sequence ID" value="AKG38469.1"/>
    <property type="molecule type" value="Genomic_DNA"/>
</dbReference>
<feature type="transmembrane region" description="Helical" evidence="1">
    <location>
        <begin position="138"/>
        <end position="164"/>
    </location>
</feature>
<evidence type="ECO:0000256" key="1">
    <source>
        <dbReference type="SAM" id="Phobius"/>
    </source>
</evidence>
<keyword evidence="2" id="KW-0378">Hydrolase</keyword>
<dbReference type="HOGENOM" id="CLU_130792_0_0_2"/>
<name>A0A0F7FI66_9CREN</name>
<feature type="transmembrane region" description="Helical" evidence="1">
    <location>
        <begin position="52"/>
        <end position="74"/>
    </location>
</feature>
<protein>
    <submittedName>
        <fullName evidence="2">Hydrolase</fullName>
    </submittedName>
</protein>
<reference evidence="2 3" key="1">
    <citation type="journal article" date="2015" name="Stand. Genomic Sci.">
        <title>Complete genome sequence of and proposal of Thermofilum uzonense sp. nov. a novel hyperthermophilic crenarchaeon and emended description of the genus Thermofilum.</title>
        <authorList>
            <person name="Toshchakov S.V."/>
            <person name="Korzhenkov A.A."/>
            <person name="Samarov N.I."/>
            <person name="Mazunin I.O."/>
            <person name="Mozhey O.I."/>
            <person name="Shmyr I.S."/>
            <person name="Derbikova K.S."/>
            <person name="Taranov E.A."/>
            <person name="Dominova I.N."/>
            <person name="Bonch-Osmolovskaya E.A."/>
            <person name="Patrushev M.V."/>
            <person name="Podosokorskaya O.A."/>
            <person name="Kublanov I.V."/>
        </authorList>
    </citation>
    <scope>NUCLEOTIDE SEQUENCE [LARGE SCALE GENOMIC DNA]</scope>
    <source>
        <strain evidence="2 3">1807-2</strain>
    </source>
</reference>
<evidence type="ECO:0000313" key="2">
    <source>
        <dbReference type="EMBL" id="AKG38469.1"/>
    </source>
</evidence>
<dbReference type="RefSeq" id="WP_052883878.1">
    <property type="nucleotide sequence ID" value="NZ_CP009961.1"/>
</dbReference>
<accession>A0A0F7FI66</accession>